<dbReference type="GeneID" id="111853638"/>
<dbReference type="GeneTree" id="ENSGT00390000010779"/>
<dbReference type="STRING" id="1676925.ENSPKIP00000009924"/>
<keyword evidence="11" id="KW-1185">Reference proteome</keyword>
<evidence type="ECO:0000256" key="8">
    <source>
        <dbReference type="ARBA" id="ARBA00063722"/>
    </source>
</evidence>
<dbReference type="GO" id="GO:0005682">
    <property type="term" value="C:U5 snRNP"/>
    <property type="evidence" value="ECO:0007669"/>
    <property type="project" value="UniProtKB-UniRule"/>
</dbReference>
<dbReference type="GO" id="GO:0005681">
    <property type="term" value="C:spliceosomal complex"/>
    <property type="evidence" value="ECO:0007669"/>
    <property type="project" value="TreeGrafter"/>
</dbReference>
<dbReference type="InterPro" id="IPR004123">
    <property type="entry name" value="Dim1"/>
</dbReference>
<comment type="subunit">
    <text evidence="8">Homodimer. Interacts with the U5-102 kDa protein subunit of the spliceosome.</text>
</comment>
<dbReference type="CDD" id="cd02986">
    <property type="entry name" value="DLP"/>
    <property type="match status" value="1"/>
</dbReference>
<dbReference type="InterPro" id="IPR036249">
    <property type="entry name" value="Thioredoxin-like_sf"/>
</dbReference>
<keyword evidence="3 9" id="KW-0507">mRNA processing</keyword>
<dbReference type="Pfam" id="PF02966">
    <property type="entry name" value="DIM1"/>
    <property type="match status" value="1"/>
</dbReference>
<organism evidence="10 11">
    <name type="scientific">Paramormyrops kingsleyae</name>
    <dbReference type="NCBI Taxonomy" id="1676925"/>
    <lineage>
        <taxon>Eukaryota</taxon>
        <taxon>Metazoa</taxon>
        <taxon>Chordata</taxon>
        <taxon>Craniata</taxon>
        <taxon>Vertebrata</taxon>
        <taxon>Euteleostomi</taxon>
        <taxon>Actinopterygii</taxon>
        <taxon>Neopterygii</taxon>
        <taxon>Teleostei</taxon>
        <taxon>Osteoglossocephala</taxon>
        <taxon>Osteoglossomorpha</taxon>
        <taxon>Osteoglossiformes</taxon>
        <taxon>Mormyridae</taxon>
        <taxon>Paramormyrops</taxon>
    </lineage>
</organism>
<dbReference type="FunFam" id="3.40.30.10:FF:000059">
    <property type="entry name" value="Thioredoxin-like protein"/>
    <property type="match status" value="1"/>
</dbReference>
<keyword evidence="4 9" id="KW-0508">mRNA splicing</keyword>
<evidence type="ECO:0000256" key="6">
    <source>
        <dbReference type="ARBA" id="ARBA00023306"/>
    </source>
</evidence>
<evidence type="ECO:0000256" key="1">
    <source>
        <dbReference type="ARBA" id="ARBA00004123"/>
    </source>
</evidence>
<dbReference type="GO" id="GO:0046540">
    <property type="term" value="C:U4/U6 x U5 tri-snRNP complex"/>
    <property type="evidence" value="ECO:0007669"/>
    <property type="project" value="UniProtKB-UniRule"/>
</dbReference>
<accession>A0A3B3QVI2</accession>
<comment type="function">
    <text evidence="9">Plays role in pre-mRNA splicing.</text>
</comment>
<comment type="similarity">
    <text evidence="2 9">Belongs to the DIM1 family.</text>
</comment>
<dbReference type="OrthoDB" id="147752at2759"/>
<dbReference type="SUPFAM" id="SSF52833">
    <property type="entry name" value="Thioredoxin-like"/>
    <property type="match status" value="1"/>
</dbReference>
<reference evidence="10" key="1">
    <citation type="submission" date="2025-08" db="UniProtKB">
        <authorList>
            <consortium name="Ensembl"/>
        </authorList>
    </citation>
    <scope>IDENTIFICATION</scope>
</reference>
<evidence type="ECO:0000256" key="9">
    <source>
        <dbReference type="PIRNR" id="PIRNR017199"/>
    </source>
</evidence>
<dbReference type="SMART" id="SM01410">
    <property type="entry name" value="DIM1"/>
    <property type="match status" value="1"/>
</dbReference>
<dbReference type="PANTHER" id="PTHR12052:SF4">
    <property type="entry name" value="THIOREDOXIN-LIKE PROTEIN 4B"/>
    <property type="match status" value="1"/>
</dbReference>
<dbReference type="RefSeq" id="XP_023686545.1">
    <property type="nucleotide sequence ID" value="XM_023830777.2"/>
</dbReference>
<dbReference type="GO" id="GO:0000398">
    <property type="term" value="P:mRNA splicing, via spliceosome"/>
    <property type="evidence" value="ECO:0007669"/>
    <property type="project" value="InterPro"/>
</dbReference>
<sequence>MSFLLPKLTSKKEIDEVIKNVAEKVLVLRFGKDDDSVCLQLDEILAKTTHDLRNMASIYLVDVDRVQIYARYFDISYIPSTVFFFNGQHMKVDYGSPDHTKFVGSFKTKQDFMDLIEVIYRGAMRGKLIVQSPIDSKNIPKYDLLYHGI</sequence>
<reference evidence="10" key="2">
    <citation type="submission" date="2025-09" db="UniProtKB">
        <authorList>
            <consortium name="Ensembl"/>
        </authorList>
    </citation>
    <scope>IDENTIFICATION</scope>
</reference>
<dbReference type="CTD" id="54957"/>
<dbReference type="Ensembl" id="ENSPKIT00000034037.1">
    <property type="protein sequence ID" value="ENSPKIP00000009924.1"/>
    <property type="gene ID" value="ENSPKIG00000024832.1"/>
</dbReference>
<dbReference type="PANTHER" id="PTHR12052">
    <property type="entry name" value="THIOREDOXIN-LIKE PROTEN 4A, 4B"/>
    <property type="match status" value="1"/>
</dbReference>
<evidence type="ECO:0000256" key="2">
    <source>
        <dbReference type="ARBA" id="ARBA00008241"/>
    </source>
</evidence>
<dbReference type="Proteomes" id="UP000261540">
    <property type="component" value="Unplaced"/>
</dbReference>
<keyword evidence="5 9" id="KW-0539">Nucleus</keyword>
<dbReference type="PIRSF" id="PIRSF017199">
    <property type="entry name" value="mRNA_splic_U5"/>
    <property type="match status" value="1"/>
</dbReference>
<comment type="function">
    <text evidence="7">Essential role in pre-mRNA splicing. Required in cell cycle progression for S/G(2) transition.</text>
</comment>
<name>A0A3B3QVI2_9TELE</name>
<proteinExistence type="inferred from homology"/>
<evidence type="ECO:0000256" key="7">
    <source>
        <dbReference type="ARBA" id="ARBA00060348"/>
    </source>
</evidence>
<evidence type="ECO:0000256" key="4">
    <source>
        <dbReference type="ARBA" id="ARBA00023187"/>
    </source>
</evidence>
<dbReference type="Gene3D" id="3.40.30.10">
    <property type="entry name" value="Glutaredoxin"/>
    <property type="match status" value="1"/>
</dbReference>
<evidence type="ECO:0000313" key="10">
    <source>
        <dbReference type="Ensembl" id="ENSPKIP00000009924.1"/>
    </source>
</evidence>
<dbReference type="KEGG" id="pki:111853638"/>
<evidence type="ECO:0000313" key="11">
    <source>
        <dbReference type="Proteomes" id="UP000261540"/>
    </source>
</evidence>
<protein>
    <recommendedName>
        <fullName evidence="9">Thioredoxin-like protein</fullName>
    </recommendedName>
</protein>
<dbReference type="AlphaFoldDB" id="A0A3B3QVI2"/>
<comment type="subcellular location">
    <subcellularLocation>
        <location evidence="1 9">Nucleus</location>
    </subcellularLocation>
</comment>
<evidence type="ECO:0000256" key="3">
    <source>
        <dbReference type="ARBA" id="ARBA00022664"/>
    </source>
</evidence>
<evidence type="ECO:0000256" key="5">
    <source>
        <dbReference type="ARBA" id="ARBA00023242"/>
    </source>
</evidence>
<keyword evidence="6" id="KW-0131">Cell cycle</keyword>